<dbReference type="EMBL" id="CAIIXF020000001">
    <property type="protein sequence ID" value="CAH1774699.1"/>
    <property type="molecule type" value="Genomic_DNA"/>
</dbReference>
<comment type="caution">
    <text evidence="1">The sequence shown here is derived from an EMBL/GenBank/DDBJ whole genome shotgun (WGS) entry which is preliminary data.</text>
</comment>
<name>A0A8S4N2H8_OWEFU</name>
<sequence>MKFNFTTPLLHGLNKMIMRIDVYLVTIAILFSSNADANAYTDALQLGNEIIRQNSNLLEQDYLDSVQNGFLDASTNQQMDTNNLDKGRYEQSLNHEQSILAPYFQQKGRNLEAGPLNLRLESLRKRSNEENIDGVIIGPEAGFLDQITPSKRDALSRSRLSILGSLDILSDMLAAQQRRKVDAFRSRLLKIG</sequence>
<protein>
    <submittedName>
        <fullName evidence="1">Uncharacterized protein</fullName>
    </submittedName>
</protein>
<keyword evidence="2" id="KW-1185">Reference proteome</keyword>
<gene>
    <name evidence="1" type="ORF">OFUS_LOCUS2107</name>
</gene>
<reference evidence="1" key="1">
    <citation type="submission" date="2022-03" db="EMBL/GenBank/DDBJ databases">
        <authorList>
            <person name="Martin C."/>
        </authorList>
    </citation>
    <scope>NUCLEOTIDE SEQUENCE</scope>
</reference>
<evidence type="ECO:0000313" key="2">
    <source>
        <dbReference type="Proteomes" id="UP000749559"/>
    </source>
</evidence>
<accession>A0A8S4N2H8</accession>
<proteinExistence type="predicted"/>
<evidence type="ECO:0000313" key="1">
    <source>
        <dbReference type="EMBL" id="CAH1774699.1"/>
    </source>
</evidence>
<organism evidence="1 2">
    <name type="scientific">Owenia fusiformis</name>
    <name type="common">Polychaete worm</name>
    <dbReference type="NCBI Taxonomy" id="6347"/>
    <lineage>
        <taxon>Eukaryota</taxon>
        <taxon>Metazoa</taxon>
        <taxon>Spiralia</taxon>
        <taxon>Lophotrochozoa</taxon>
        <taxon>Annelida</taxon>
        <taxon>Polychaeta</taxon>
        <taxon>Sedentaria</taxon>
        <taxon>Canalipalpata</taxon>
        <taxon>Sabellida</taxon>
        <taxon>Oweniida</taxon>
        <taxon>Oweniidae</taxon>
        <taxon>Owenia</taxon>
    </lineage>
</organism>
<dbReference type="Proteomes" id="UP000749559">
    <property type="component" value="Unassembled WGS sequence"/>
</dbReference>
<dbReference type="AlphaFoldDB" id="A0A8S4N2H8"/>